<evidence type="ECO:0000313" key="4">
    <source>
        <dbReference type="Proteomes" id="UP000094598"/>
    </source>
</evidence>
<dbReference type="RefSeq" id="WP_069590313.1">
    <property type="nucleotide sequence ID" value="NZ_VCDX01000006.1"/>
</dbReference>
<reference evidence="3 5" key="2">
    <citation type="submission" date="2019-05" db="EMBL/GenBank/DDBJ databases">
        <title>Genome sequence of Moorella thermoacetica ATCC 33924.</title>
        <authorList>
            <person name="Poehlein A."/>
            <person name="Bengelsdorf F.R."/>
            <person name="Duerre P."/>
            <person name="Daniel R."/>
        </authorList>
    </citation>
    <scope>NUCLEOTIDE SEQUENCE [LARGE SCALE GENOMIC DNA]</scope>
    <source>
        <strain evidence="3 5">ATCC 33924</strain>
    </source>
</reference>
<feature type="transmembrane region" description="Helical" evidence="1">
    <location>
        <begin position="60"/>
        <end position="77"/>
    </location>
</feature>
<dbReference type="AlphaFoldDB" id="A0AAC9HIS6"/>
<protein>
    <submittedName>
        <fullName evidence="2">Uncharacterized protein</fullName>
    </submittedName>
</protein>
<organism evidence="2 4">
    <name type="scientific">Neomoorella thermoacetica</name>
    <name type="common">Clostridium thermoaceticum</name>
    <dbReference type="NCBI Taxonomy" id="1525"/>
    <lineage>
        <taxon>Bacteria</taxon>
        <taxon>Bacillati</taxon>
        <taxon>Bacillota</taxon>
        <taxon>Clostridia</taxon>
        <taxon>Neomoorellales</taxon>
        <taxon>Neomoorellaceae</taxon>
        <taxon>Neomoorella</taxon>
    </lineage>
</organism>
<keyword evidence="1" id="KW-0812">Transmembrane</keyword>
<evidence type="ECO:0000256" key="1">
    <source>
        <dbReference type="SAM" id="Phobius"/>
    </source>
</evidence>
<evidence type="ECO:0000313" key="3">
    <source>
        <dbReference type="EMBL" id="TYL12695.1"/>
    </source>
</evidence>
<name>A0AAC9HIS6_NEOTH</name>
<keyword evidence="1" id="KW-1133">Transmembrane helix</keyword>
<keyword evidence="1" id="KW-0472">Membrane</keyword>
<gene>
    <name evidence="2" type="ORF">Maut_02164</name>
    <name evidence="3" type="ORF">MTAT_19370</name>
</gene>
<dbReference type="EMBL" id="VCDX01000006">
    <property type="protein sequence ID" value="TYL12695.1"/>
    <property type="molecule type" value="Genomic_DNA"/>
</dbReference>
<keyword evidence="5" id="KW-1185">Reference proteome</keyword>
<dbReference type="Proteomes" id="UP000094598">
    <property type="component" value="Chromosome"/>
</dbReference>
<reference evidence="2 4" key="1">
    <citation type="submission" date="2016-08" db="EMBL/GenBank/DDBJ databases">
        <title>Moorella thermoacetica DSM 103132.</title>
        <authorList>
            <person name="Jendresen C.B."/>
            <person name="Redl S.M."/>
            <person name="Jensen T.O."/>
            <person name="Nielsen A.T."/>
        </authorList>
    </citation>
    <scope>NUCLEOTIDE SEQUENCE [LARGE SCALE GENOMIC DNA]</scope>
    <source>
        <strain evidence="2 4">DSM 103132</strain>
    </source>
</reference>
<evidence type="ECO:0000313" key="5">
    <source>
        <dbReference type="Proteomes" id="UP000322283"/>
    </source>
</evidence>
<proteinExistence type="predicted"/>
<dbReference type="Proteomes" id="UP000322283">
    <property type="component" value="Unassembled WGS sequence"/>
</dbReference>
<dbReference type="EMBL" id="CP017019">
    <property type="protein sequence ID" value="AOQ24594.1"/>
    <property type="molecule type" value="Genomic_DNA"/>
</dbReference>
<feature type="transmembrane region" description="Helical" evidence="1">
    <location>
        <begin position="36"/>
        <end position="54"/>
    </location>
</feature>
<accession>A0AAC9HIS6</accession>
<evidence type="ECO:0000313" key="2">
    <source>
        <dbReference type="EMBL" id="AOQ24594.1"/>
    </source>
</evidence>
<sequence>MNYLYMLFKYLVYSGIKKQSQREAARGIYPTTTERALRLLLFWGAVAMVIAVIIELLPFIVPIVILALILYGFYLLVKKFLSGVR</sequence>